<dbReference type="EMBL" id="CP012159">
    <property type="protein sequence ID" value="AKT37910.1"/>
    <property type="molecule type" value="Genomic_DNA"/>
</dbReference>
<reference evidence="9 10" key="1">
    <citation type="submission" date="2015-07" db="EMBL/GenBank/DDBJ databases">
        <title>Genome analysis of myxobacterium Chondromyces crocatus Cm c5 reveals a high potential for natural compound synthesis and the genetic basis for the loss of fruiting body formation.</title>
        <authorList>
            <person name="Zaburannyi N."/>
            <person name="Bunk B."/>
            <person name="Maier J."/>
            <person name="Overmann J."/>
            <person name="Mueller R."/>
        </authorList>
    </citation>
    <scope>NUCLEOTIDE SEQUENCE [LARGE SCALE GENOMIC DNA]</scope>
    <source>
        <strain evidence="9 10">Cm c5</strain>
    </source>
</reference>
<organism evidence="9 10">
    <name type="scientific">Chondromyces crocatus</name>
    <dbReference type="NCBI Taxonomy" id="52"/>
    <lineage>
        <taxon>Bacteria</taxon>
        <taxon>Pseudomonadati</taxon>
        <taxon>Myxococcota</taxon>
        <taxon>Polyangia</taxon>
        <taxon>Polyangiales</taxon>
        <taxon>Polyangiaceae</taxon>
        <taxon>Chondromyces</taxon>
    </lineage>
</organism>
<sequence length="185" mass="20231">MRADALFRAHAAFVAAFVVRLGVSKAEVDDVVQEVFLTVHRRGGFEEGGAKPTTWLAEIALRVVSTHKRTERRRRVVPDEAALDRAVATSQSPHEIAEHRDALSRVQRALDSVDVDRRAVFILYEMMGESCDDIAQGLGIPIGTVHSRLFAARRAFQKAHERLVRSPSMVERPPAGAGAGAGGEL</sequence>
<dbReference type="InterPro" id="IPR007627">
    <property type="entry name" value="RNA_pol_sigma70_r2"/>
</dbReference>
<dbReference type="Proteomes" id="UP000067626">
    <property type="component" value="Chromosome"/>
</dbReference>
<evidence type="ECO:0000259" key="7">
    <source>
        <dbReference type="Pfam" id="PF04542"/>
    </source>
</evidence>
<dbReference type="Pfam" id="PF08281">
    <property type="entry name" value="Sigma70_r4_2"/>
    <property type="match status" value="1"/>
</dbReference>
<dbReference type="GO" id="GO:0003677">
    <property type="term" value="F:DNA binding"/>
    <property type="evidence" value="ECO:0007669"/>
    <property type="project" value="UniProtKB-KW"/>
</dbReference>
<feature type="region of interest" description="Disordered" evidence="6">
    <location>
        <begin position="164"/>
        <end position="185"/>
    </location>
</feature>
<proteinExistence type="inferred from homology"/>
<evidence type="ECO:0000313" key="10">
    <source>
        <dbReference type="Proteomes" id="UP000067626"/>
    </source>
</evidence>
<keyword evidence="4" id="KW-0238">DNA-binding</keyword>
<dbReference type="InterPro" id="IPR014284">
    <property type="entry name" value="RNA_pol_sigma-70_dom"/>
</dbReference>
<accession>A0A0K1EAL0</accession>
<dbReference type="InterPro" id="IPR013325">
    <property type="entry name" value="RNA_pol_sigma_r2"/>
</dbReference>
<evidence type="ECO:0000256" key="6">
    <source>
        <dbReference type="SAM" id="MobiDB-lite"/>
    </source>
</evidence>
<dbReference type="Gene3D" id="1.10.1740.10">
    <property type="match status" value="1"/>
</dbReference>
<dbReference type="GO" id="GO:0006352">
    <property type="term" value="P:DNA-templated transcription initiation"/>
    <property type="evidence" value="ECO:0007669"/>
    <property type="project" value="InterPro"/>
</dbReference>
<evidence type="ECO:0000256" key="3">
    <source>
        <dbReference type="ARBA" id="ARBA00023082"/>
    </source>
</evidence>
<dbReference type="GO" id="GO:0016987">
    <property type="term" value="F:sigma factor activity"/>
    <property type="evidence" value="ECO:0007669"/>
    <property type="project" value="UniProtKB-KW"/>
</dbReference>
<dbReference type="InterPro" id="IPR013324">
    <property type="entry name" value="RNA_pol_sigma_r3/r4-like"/>
</dbReference>
<dbReference type="Gene3D" id="1.10.10.10">
    <property type="entry name" value="Winged helix-like DNA-binding domain superfamily/Winged helix DNA-binding domain"/>
    <property type="match status" value="1"/>
</dbReference>
<dbReference type="InterPro" id="IPR039425">
    <property type="entry name" value="RNA_pol_sigma-70-like"/>
</dbReference>
<keyword evidence="5" id="KW-0804">Transcription</keyword>
<evidence type="ECO:0008006" key="11">
    <source>
        <dbReference type="Google" id="ProtNLM"/>
    </source>
</evidence>
<evidence type="ECO:0000313" key="9">
    <source>
        <dbReference type="EMBL" id="AKT37910.1"/>
    </source>
</evidence>
<keyword evidence="3" id="KW-0731">Sigma factor</keyword>
<dbReference type="Pfam" id="PF04542">
    <property type="entry name" value="Sigma70_r2"/>
    <property type="match status" value="1"/>
</dbReference>
<dbReference type="NCBIfam" id="TIGR02937">
    <property type="entry name" value="sigma70-ECF"/>
    <property type="match status" value="1"/>
</dbReference>
<evidence type="ECO:0000256" key="5">
    <source>
        <dbReference type="ARBA" id="ARBA00023163"/>
    </source>
</evidence>
<dbReference type="KEGG" id="ccro:CMC5_020530"/>
<dbReference type="PANTHER" id="PTHR43133:SF8">
    <property type="entry name" value="RNA POLYMERASE SIGMA FACTOR HI_1459-RELATED"/>
    <property type="match status" value="1"/>
</dbReference>
<dbReference type="AlphaFoldDB" id="A0A0K1EAL0"/>
<feature type="domain" description="RNA polymerase sigma-70 region 2" evidence="7">
    <location>
        <begin position="6"/>
        <end position="74"/>
    </location>
</feature>
<name>A0A0K1EAL0_CHOCO</name>
<dbReference type="SUPFAM" id="SSF88946">
    <property type="entry name" value="Sigma2 domain of RNA polymerase sigma factors"/>
    <property type="match status" value="1"/>
</dbReference>
<dbReference type="STRING" id="52.CMC5_020530"/>
<dbReference type="InterPro" id="IPR013249">
    <property type="entry name" value="RNA_pol_sigma70_r4_t2"/>
</dbReference>
<evidence type="ECO:0000256" key="1">
    <source>
        <dbReference type="ARBA" id="ARBA00010641"/>
    </source>
</evidence>
<gene>
    <name evidence="9" type="ORF">CMC5_020530</name>
</gene>
<evidence type="ECO:0000256" key="2">
    <source>
        <dbReference type="ARBA" id="ARBA00023015"/>
    </source>
</evidence>
<protein>
    <recommendedName>
        <fullName evidence="11">RNA polymerase sigma factor</fullName>
    </recommendedName>
</protein>
<evidence type="ECO:0000259" key="8">
    <source>
        <dbReference type="Pfam" id="PF08281"/>
    </source>
</evidence>
<dbReference type="InterPro" id="IPR036388">
    <property type="entry name" value="WH-like_DNA-bd_sf"/>
</dbReference>
<dbReference type="PANTHER" id="PTHR43133">
    <property type="entry name" value="RNA POLYMERASE ECF-TYPE SIGMA FACTO"/>
    <property type="match status" value="1"/>
</dbReference>
<keyword evidence="10" id="KW-1185">Reference proteome</keyword>
<dbReference type="SUPFAM" id="SSF88659">
    <property type="entry name" value="Sigma3 and sigma4 domains of RNA polymerase sigma factors"/>
    <property type="match status" value="1"/>
</dbReference>
<feature type="domain" description="RNA polymerase sigma factor 70 region 4 type 2" evidence="8">
    <location>
        <begin position="105"/>
        <end position="155"/>
    </location>
</feature>
<evidence type="ECO:0000256" key="4">
    <source>
        <dbReference type="ARBA" id="ARBA00023125"/>
    </source>
</evidence>
<comment type="similarity">
    <text evidence="1">Belongs to the sigma-70 factor family. ECF subfamily.</text>
</comment>
<keyword evidence="2" id="KW-0805">Transcription regulation</keyword>